<proteinExistence type="inferred from homology"/>
<dbReference type="OrthoDB" id="409543at2759"/>
<sequence length="371" mass="43239">MVSIARDSHRRVLILVILCFMIISIIYLGGRSERIYEHASTSFDNFRDVIPNNVHYNWIMEDTDADFTFQFKHFLSVYSTWYHWRPHNIYLHVQASPESVSRARVDQNNKWNRLLLNIPNIRIHHVQAPTHVNTTSHMKINSLYHRADFIKPLALIEFGGTYLDFDAIPLRDVAVLRDSGFDNIFGREWGNTIQSGTIMAKKGTRLIRKFAELMHTSYDGGWTSHANLLLTWLVPRYVKYPGEALIMEQDAFTPLDWSPEAYNKIYAGHPEFPSPLNESNRATYPFEDDDESADVLERWRNPKKWHEWAHDFSSTYILHAWTIDESRGKHNIPNFAGITPRYILARQSSIARAVYPAMKHAFDRGLFGLDD</sequence>
<dbReference type="InterPro" id="IPR007577">
    <property type="entry name" value="GlycoTrfase_DXD_sugar-bd_CS"/>
</dbReference>
<accession>A0A2P8A8L0</accession>
<dbReference type="PANTHER" id="PTHR46830">
    <property type="entry name" value="TRANSFERASE, PUTATIVE-RELATED"/>
    <property type="match status" value="1"/>
</dbReference>
<comment type="caution">
    <text evidence="3">The sequence shown here is derived from an EMBL/GenBank/DDBJ whole genome shotgun (WGS) entry which is preliminary data.</text>
</comment>
<dbReference type="Proteomes" id="UP000243723">
    <property type="component" value="Unassembled WGS sequence"/>
</dbReference>
<dbReference type="EMBL" id="NHZQ01000060">
    <property type="protein sequence ID" value="PSK56794.1"/>
    <property type="molecule type" value="Genomic_DNA"/>
</dbReference>
<dbReference type="Pfam" id="PF04488">
    <property type="entry name" value="Gly_transf_sug"/>
    <property type="match status" value="1"/>
</dbReference>
<gene>
    <name evidence="3" type="ORF">B9Z65_6418</name>
</gene>
<keyword evidence="2" id="KW-0812">Transmembrane</keyword>
<comment type="similarity">
    <text evidence="1">Belongs to the glycosyltransferase 32 family.</text>
</comment>
<dbReference type="PANTHER" id="PTHR46830:SF2">
    <property type="entry name" value="ALPHA-1,4-N-ACETYLGLUCOSAMINYLTRANSFERASE"/>
    <property type="match status" value="1"/>
</dbReference>
<dbReference type="Gene3D" id="3.90.550.20">
    <property type="match status" value="1"/>
</dbReference>
<reference evidence="3 4" key="1">
    <citation type="submission" date="2017-05" db="EMBL/GenBank/DDBJ databases">
        <title>Draft genome sequence of Elsinoe australis.</title>
        <authorList>
            <person name="Cheng Q."/>
        </authorList>
    </citation>
    <scope>NUCLEOTIDE SEQUENCE [LARGE SCALE GENOMIC DNA]</scope>
    <source>
        <strain evidence="3 4">NL1</strain>
    </source>
</reference>
<keyword evidence="2" id="KW-1133">Transmembrane helix</keyword>
<evidence type="ECO:0000256" key="1">
    <source>
        <dbReference type="ARBA" id="ARBA00009003"/>
    </source>
</evidence>
<evidence type="ECO:0000256" key="2">
    <source>
        <dbReference type="SAM" id="Phobius"/>
    </source>
</evidence>
<dbReference type="SUPFAM" id="SSF53448">
    <property type="entry name" value="Nucleotide-diphospho-sugar transferases"/>
    <property type="match status" value="1"/>
</dbReference>
<dbReference type="STRING" id="40998.A0A2P8A8L0"/>
<protein>
    <submittedName>
        <fullName evidence="3">Uncharacterized protein</fullName>
    </submittedName>
</protein>
<dbReference type="AlphaFoldDB" id="A0A2P8A8L0"/>
<name>A0A2P8A8L0_9PEZI</name>
<evidence type="ECO:0000313" key="3">
    <source>
        <dbReference type="EMBL" id="PSK56794.1"/>
    </source>
</evidence>
<feature type="transmembrane region" description="Helical" evidence="2">
    <location>
        <begin position="12"/>
        <end position="30"/>
    </location>
</feature>
<organism evidence="3 4">
    <name type="scientific">Elsinoe australis</name>
    <dbReference type="NCBI Taxonomy" id="40998"/>
    <lineage>
        <taxon>Eukaryota</taxon>
        <taxon>Fungi</taxon>
        <taxon>Dikarya</taxon>
        <taxon>Ascomycota</taxon>
        <taxon>Pezizomycotina</taxon>
        <taxon>Dothideomycetes</taxon>
        <taxon>Dothideomycetidae</taxon>
        <taxon>Myriangiales</taxon>
        <taxon>Elsinoaceae</taxon>
        <taxon>Elsinoe</taxon>
    </lineage>
</organism>
<evidence type="ECO:0000313" key="4">
    <source>
        <dbReference type="Proteomes" id="UP000243723"/>
    </source>
</evidence>
<dbReference type="InterPro" id="IPR029044">
    <property type="entry name" value="Nucleotide-diphossugar_trans"/>
</dbReference>
<keyword evidence="2" id="KW-0472">Membrane</keyword>
<keyword evidence="4" id="KW-1185">Reference proteome</keyword>
<dbReference type="GO" id="GO:1901135">
    <property type="term" value="P:carbohydrate derivative metabolic process"/>
    <property type="evidence" value="ECO:0007669"/>
    <property type="project" value="UniProtKB-ARBA"/>
</dbReference>